<organism evidence="1 2">
    <name type="scientific">Colletotrichum musicola</name>
    <dbReference type="NCBI Taxonomy" id="2175873"/>
    <lineage>
        <taxon>Eukaryota</taxon>
        <taxon>Fungi</taxon>
        <taxon>Dikarya</taxon>
        <taxon>Ascomycota</taxon>
        <taxon>Pezizomycotina</taxon>
        <taxon>Sordariomycetes</taxon>
        <taxon>Hypocreomycetidae</taxon>
        <taxon>Glomerellales</taxon>
        <taxon>Glomerellaceae</taxon>
        <taxon>Colletotrichum</taxon>
        <taxon>Colletotrichum orchidearum species complex</taxon>
    </lineage>
</organism>
<reference evidence="1" key="1">
    <citation type="journal article" date="2020" name="Phytopathology">
        <title>Genome Sequence Resources of Colletotrichum truncatum, C. plurivorum, C. musicola, and C. sojae: Four Species Pathogenic to Soybean (Glycine max).</title>
        <authorList>
            <person name="Rogerio F."/>
            <person name="Boufleur T.R."/>
            <person name="Ciampi-Guillardi M."/>
            <person name="Sukno S.A."/>
            <person name="Thon M.R."/>
            <person name="Massola Junior N.S."/>
            <person name="Baroncelli R."/>
        </authorList>
    </citation>
    <scope>NUCLEOTIDE SEQUENCE</scope>
    <source>
        <strain evidence="1">LFN0074</strain>
    </source>
</reference>
<dbReference type="Proteomes" id="UP000639643">
    <property type="component" value="Unassembled WGS sequence"/>
</dbReference>
<comment type="caution">
    <text evidence="1">The sequence shown here is derived from an EMBL/GenBank/DDBJ whole genome shotgun (WGS) entry which is preliminary data.</text>
</comment>
<gene>
    <name evidence="1" type="ORF">CMUS01_03431</name>
</gene>
<evidence type="ECO:0000313" key="1">
    <source>
        <dbReference type="EMBL" id="KAF6841828.1"/>
    </source>
</evidence>
<dbReference type="AlphaFoldDB" id="A0A8H6U5X5"/>
<dbReference type="EMBL" id="WIGM01000083">
    <property type="protein sequence ID" value="KAF6841828.1"/>
    <property type="molecule type" value="Genomic_DNA"/>
</dbReference>
<name>A0A8H6U5X5_9PEZI</name>
<protein>
    <submittedName>
        <fullName evidence="1">Uncharacterized protein</fullName>
    </submittedName>
</protein>
<proteinExistence type="predicted"/>
<evidence type="ECO:0000313" key="2">
    <source>
        <dbReference type="Proteomes" id="UP000639643"/>
    </source>
</evidence>
<sequence length="96" mass="10951">MHLAIEATVPYVRPAILRTKLPFSESIGRFRFSPTDPMAEAIDALENDPVQKYKFVWRNRSQIFIEKIEEYSDFDALSSNGDEISPASTREDIVAT</sequence>
<keyword evidence="2" id="KW-1185">Reference proteome</keyword>
<accession>A0A8H6U5X5</accession>